<keyword evidence="8" id="KW-0391">Immunity</keyword>
<dbReference type="InterPro" id="IPR051261">
    <property type="entry name" value="NLR"/>
</dbReference>
<dbReference type="PANTHER" id="PTHR24106">
    <property type="entry name" value="NACHT, LRR AND CARD DOMAINS-CONTAINING"/>
    <property type="match status" value="1"/>
</dbReference>
<evidence type="ECO:0000256" key="1">
    <source>
        <dbReference type="ARBA" id="ARBA00004236"/>
    </source>
</evidence>
<dbReference type="OMA" id="PRSCHRY"/>
<dbReference type="Pfam" id="PF00619">
    <property type="entry name" value="CARD"/>
    <property type="match status" value="1"/>
</dbReference>
<dbReference type="STRING" id="28743.ENSCVAP00000004099"/>
<keyword evidence="9" id="KW-0472">Membrane</keyword>
<accession>A0A3Q2CG77</accession>
<dbReference type="GO" id="GO:0045087">
    <property type="term" value="P:innate immune response"/>
    <property type="evidence" value="ECO:0007669"/>
    <property type="project" value="UniProtKB-KW"/>
</dbReference>
<evidence type="ECO:0000256" key="10">
    <source>
        <dbReference type="ARBA" id="ARBA00023139"/>
    </source>
</evidence>
<protein>
    <submittedName>
        <fullName evidence="14">NACHT, LRR and PYD domains-containing protein 12-like</fullName>
    </submittedName>
</protein>
<keyword evidence="10" id="KW-0564">Palmitate</keyword>
<dbReference type="SMART" id="SM00114">
    <property type="entry name" value="CARD"/>
    <property type="match status" value="1"/>
</dbReference>
<evidence type="ECO:0000256" key="2">
    <source>
        <dbReference type="ARBA" id="ARBA00004496"/>
    </source>
</evidence>
<evidence type="ECO:0000256" key="8">
    <source>
        <dbReference type="ARBA" id="ARBA00022859"/>
    </source>
</evidence>
<keyword evidence="7" id="KW-0677">Repeat</keyword>
<dbReference type="PROSITE" id="PS50837">
    <property type="entry name" value="NACHT"/>
    <property type="match status" value="1"/>
</dbReference>
<dbReference type="InterPro" id="IPR007111">
    <property type="entry name" value="NACHT_NTPase"/>
</dbReference>
<dbReference type="InterPro" id="IPR011029">
    <property type="entry name" value="DEATH-like_dom_sf"/>
</dbReference>
<sequence length="749" mass="86676">MASTSQTALEYLSNARVHLVGKLRNHSVILENLYQQGILHDEEVSKIKTEKDDYDKNRALLDSVIKKGEASCYQLLRIIDQTRRRTLERPNSDETTAKEFNLHQWICCFSFKEEAETDTNYLQGSRPCHRYQSKLKSKGNKLSKDFWKASNKLFQNKNPDLSYTPLVLDTNDRCSPSKIKKCKNKKSKLSRPKKLRTYIPEDIPEISPTRLLEMDKDILLVGKPGTGKTALSHEMLRLWSERDDKELDYMFYFDMREITNIPLDMSLEDLLFNCYSEPDEGRDEILEDIERNSENVTIILDGVTDLSSSVMKKLVEKDLLSDAKIIITCRPDDEEDLCLEDWFRVEVKGFSEGTIKTYLSKALGEDHQEVLSNVELLTLSHVPMYALMVAASFSSGVSLQPKTVTEIYINIVRFSLQMNSNRTRMKNLNQFIRTKRDEIMSLAEAAFYATQRKTVNLEGLSFEDSCILSFLKSLDVNITCTKKAVKYAFLHYTMQEFFAALWLLTNPEKIREVFQQSFTEEMKHMKHVIPFMCQLLNEENPSLMSCLVPDEKLVETQEWFFKQMIDTFFQKAHDSELYVDTLFLCQCLYESQSSEDCIAFLDKLNFHLNLSGENLDPHSCQAVAFIVTQSKERKISLNLKDVTLSEQGMRQLLRCLQHVKWCDPLPQQLWRVVLLSNGQTGYKTLLDLCENQLHLSVVDKKMLFENAVKVMQREDAKVTVCLHWVRGVTVCQSLSECLLQALPKISNLR</sequence>
<reference evidence="14" key="2">
    <citation type="submission" date="2025-09" db="UniProtKB">
        <authorList>
            <consortium name="Ensembl"/>
        </authorList>
    </citation>
    <scope>IDENTIFICATION</scope>
</reference>
<dbReference type="CDD" id="cd01671">
    <property type="entry name" value="CARD"/>
    <property type="match status" value="1"/>
</dbReference>
<dbReference type="InterPro" id="IPR001315">
    <property type="entry name" value="CARD"/>
</dbReference>
<comment type="subcellular location">
    <subcellularLocation>
        <location evidence="1">Cell membrane</location>
    </subcellularLocation>
    <subcellularLocation>
        <location evidence="2">Cytoplasm</location>
    </subcellularLocation>
</comment>
<keyword evidence="15" id="KW-1185">Reference proteome</keyword>
<dbReference type="GO" id="GO:0005886">
    <property type="term" value="C:plasma membrane"/>
    <property type="evidence" value="ECO:0007669"/>
    <property type="project" value="UniProtKB-SubCell"/>
</dbReference>
<dbReference type="AlphaFoldDB" id="A0A3Q2CG77"/>
<dbReference type="CDD" id="cd00009">
    <property type="entry name" value="AAA"/>
    <property type="match status" value="1"/>
</dbReference>
<organism evidence="14 15">
    <name type="scientific">Cyprinodon variegatus</name>
    <name type="common">Sheepshead minnow</name>
    <dbReference type="NCBI Taxonomy" id="28743"/>
    <lineage>
        <taxon>Eukaryota</taxon>
        <taxon>Metazoa</taxon>
        <taxon>Chordata</taxon>
        <taxon>Craniata</taxon>
        <taxon>Vertebrata</taxon>
        <taxon>Euteleostomi</taxon>
        <taxon>Actinopterygii</taxon>
        <taxon>Neopterygii</taxon>
        <taxon>Teleostei</taxon>
        <taxon>Neoteleostei</taxon>
        <taxon>Acanthomorphata</taxon>
        <taxon>Ovalentaria</taxon>
        <taxon>Atherinomorphae</taxon>
        <taxon>Cyprinodontiformes</taxon>
        <taxon>Cyprinodontidae</taxon>
        <taxon>Cyprinodon</taxon>
    </lineage>
</organism>
<evidence type="ECO:0000256" key="5">
    <source>
        <dbReference type="ARBA" id="ARBA00022588"/>
    </source>
</evidence>
<dbReference type="Gene3D" id="3.40.50.300">
    <property type="entry name" value="P-loop containing nucleotide triphosphate hydrolases"/>
    <property type="match status" value="1"/>
</dbReference>
<dbReference type="GO" id="GO:0005737">
    <property type="term" value="C:cytoplasm"/>
    <property type="evidence" value="ECO:0007669"/>
    <property type="project" value="UniProtKB-SubCell"/>
</dbReference>
<evidence type="ECO:0000256" key="9">
    <source>
        <dbReference type="ARBA" id="ARBA00023136"/>
    </source>
</evidence>
<dbReference type="Gene3D" id="1.10.533.10">
    <property type="entry name" value="Death Domain, Fas"/>
    <property type="match status" value="1"/>
</dbReference>
<keyword evidence="6" id="KW-0433">Leucine-rich repeat</keyword>
<keyword evidence="11" id="KW-0449">Lipoprotein</keyword>
<evidence type="ECO:0000256" key="6">
    <source>
        <dbReference type="ARBA" id="ARBA00022614"/>
    </source>
</evidence>
<dbReference type="GeneTree" id="ENSGT00940000168817"/>
<dbReference type="Ensembl" id="ENSCVAT00000008907.1">
    <property type="protein sequence ID" value="ENSCVAP00000004099.1"/>
    <property type="gene ID" value="ENSCVAG00000005379.1"/>
</dbReference>
<dbReference type="InterPro" id="IPR003593">
    <property type="entry name" value="AAA+_ATPase"/>
</dbReference>
<dbReference type="InterPro" id="IPR027417">
    <property type="entry name" value="P-loop_NTPase"/>
</dbReference>
<evidence type="ECO:0000259" key="12">
    <source>
        <dbReference type="PROSITE" id="PS50209"/>
    </source>
</evidence>
<evidence type="ECO:0000256" key="3">
    <source>
        <dbReference type="ARBA" id="ARBA00022475"/>
    </source>
</evidence>
<evidence type="ECO:0000313" key="15">
    <source>
        <dbReference type="Proteomes" id="UP000265020"/>
    </source>
</evidence>
<dbReference type="SMART" id="SM00382">
    <property type="entry name" value="AAA"/>
    <property type="match status" value="1"/>
</dbReference>
<keyword evidence="3" id="KW-1003">Cell membrane</keyword>
<evidence type="ECO:0000256" key="11">
    <source>
        <dbReference type="ARBA" id="ARBA00023288"/>
    </source>
</evidence>
<evidence type="ECO:0000259" key="13">
    <source>
        <dbReference type="PROSITE" id="PS50837"/>
    </source>
</evidence>
<evidence type="ECO:0000256" key="4">
    <source>
        <dbReference type="ARBA" id="ARBA00022490"/>
    </source>
</evidence>
<keyword evidence="4" id="KW-0963">Cytoplasm</keyword>
<keyword evidence="5" id="KW-0399">Innate immunity</keyword>
<proteinExistence type="predicted"/>
<evidence type="ECO:0000256" key="7">
    <source>
        <dbReference type="ARBA" id="ARBA00022737"/>
    </source>
</evidence>
<reference evidence="14" key="1">
    <citation type="submission" date="2025-08" db="UniProtKB">
        <authorList>
            <consortium name="Ensembl"/>
        </authorList>
    </citation>
    <scope>IDENTIFICATION</scope>
</reference>
<feature type="domain" description="CARD" evidence="12">
    <location>
        <begin position="4"/>
        <end position="94"/>
    </location>
</feature>
<dbReference type="GO" id="GO:0042981">
    <property type="term" value="P:regulation of apoptotic process"/>
    <property type="evidence" value="ECO:0007669"/>
    <property type="project" value="InterPro"/>
</dbReference>
<feature type="domain" description="NACHT" evidence="13">
    <location>
        <begin position="216"/>
        <end position="332"/>
    </location>
</feature>
<dbReference type="Proteomes" id="UP000265020">
    <property type="component" value="Unassembled WGS sequence"/>
</dbReference>
<name>A0A3Q2CG77_CYPVA</name>
<dbReference type="PROSITE" id="PS50209">
    <property type="entry name" value="CARD"/>
    <property type="match status" value="1"/>
</dbReference>
<dbReference type="SUPFAM" id="SSF52540">
    <property type="entry name" value="P-loop containing nucleoside triphosphate hydrolases"/>
    <property type="match status" value="1"/>
</dbReference>
<dbReference type="SUPFAM" id="SSF47986">
    <property type="entry name" value="DEATH domain"/>
    <property type="match status" value="1"/>
</dbReference>
<evidence type="ECO:0000313" key="14">
    <source>
        <dbReference type="Ensembl" id="ENSCVAP00000004099.1"/>
    </source>
</evidence>
<dbReference type="Pfam" id="PF05729">
    <property type="entry name" value="NACHT"/>
    <property type="match status" value="1"/>
</dbReference>